<protein>
    <submittedName>
        <fullName evidence="1">DNA-directed RNA polymerase subunit beta</fullName>
    </submittedName>
</protein>
<organism evidence="1">
    <name type="scientific">Toxoplasma gondii p89</name>
    <dbReference type="NCBI Taxonomy" id="943119"/>
    <lineage>
        <taxon>Eukaryota</taxon>
        <taxon>Sar</taxon>
        <taxon>Alveolata</taxon>
        <taxon>Apicomplexa</taxon>
        <taxon>Conoidasida</taxon>
        <taxon>Coccidia</taxon>
        <taxon>Eucoccidiorida</taxon>
        <taxon>Eimeriorina</taxon>
        <taxon>Sarcocystidae</taxon>
        <taxon>Toxoplasma</taxon>
    </lineage>
</organism>
<dbReference type="Gene3D" id="1.10.1790.20">
    <property type="match status" value="1"/>
</dbReference>
<reference evidence="1" key="1">
    <citation type="submission" date="2014-03" db="EMBL/GenBank/DDBJ databases">
        <authorList>
            <person name="Sibley D."/>
            <person name="Venepally P."/>
            <person name="Karamycheva S."/>
            <person name="Hadjithomas M."/>
            <person name="Khan A."/>
            <person name="Brunk B."/>
            <person name="Roos D."/>
            <person name="Caler E."/>
            <person name="Lorenzi H."/>
        </authorList>
    </citation>
    <scope>NUCLEOTIDE SEQUENCE [LARGE SCALE GENOMIC DNA]</scope>
    <source>
        <strain evidence="1">P89</strain>
        <strain>p89</strain>
    </source>
</reference>
<dbReference type="SUPFAM" id="SSF64484">
    <property type="entry name" value="beta and beta-prime subunits of DNA dependent RNA-polymerase"/>
    <property type="match status" value="1"/>
</dbReference>
<comment type="caution">
    <text evidence="1">The sequence shown here is derived from an EMBL/GenBank/DDBJ whole genome shotgun (WGS) entry which is preliminary data.</text>
</comment>
<dbReference type="EMBL" id="AEYI02005369">
    <property type="protein sequence ID" value="KFG27504.1"/>
    <property type="molecule type" value="Genomic_DNA"/>
</dbReference>
<dbReference type="AlphaFoldDB" id="A0A086J5T6"/>
<dbReference type="GO" id="GO:0000428">
    <property type="term" value="C:DNA-directed RNA polymerase complex"/>
    <property type="evidence" value="ECO:0007669"/>
    <property type="project" value="UniProtKB-KW"/>
</dbReference>
<dbReference type="Gene3D" id="1.10.150.390">
    <property type="match status" value="1"/>
</dbReference>
<gene>
    <name evidence="1" type="ORF">TGP89_355200</name>
</gene>
<accession>A0A086J5T6</accession>
<keyword evidence="1" id="KW-0804">Transcription</keyword>
<name>A0A086J5T6_TOXGO</name>
<sequence length="479" mass="58094">MINKIIFNKQILNFNKLKYNSIKINFKLYYNYTCKPLFLHKNLNNLYINNRNYLNKYLPIINTLYYYKFYNLTKNFKINKILNIYDIYSTNIKKFIFFNTLKKLIQKNYFFIDFFKSKFLFIAVNSLKNLYFYNNNLINRNSFNKIFHRNFYNLTDLNLFPSFTKKNKAPKFKKLIILYKKYLFLTFTWICNKNWKYSIIFFKNFFFKIKNLYLNINTKIKDITFNLIHLDNIFETKIYSHIHLISNKTGILLKNFFLYEENTLNFIWTCTLFTLKYKKIFLYSLINQKTFYEQKYSIIWGNIILTNGVYSPNIFILKLFSNYLEYYSQYKAAKLAYIYTYYIIIESLIKQYHYNGILLPSLYFELLAKRMTNFVKIISSGEIMLTEENIISFNFVTTLNYVYSFFGYKQIIYKPIILGISKSILASSGFLATISFQETFRSLIKFTFKNTVNWLTDLKSKIIATDLNLIGTGWYRYFN</sequence>
<evidence type="ECO:0000313" key="1">
    <source>
        <dbReference type="EMBL" id="KFG27504.1"/>
    </source>
</evidence>
<keyword evidence="1" id="KW-0240">DNA-directed RNA polymerase</keyword>
<dbReference type="OrthoDB" id="392892at2759"/>
<proteinExistence type="predicted"/>
<dbReference type="VEuPathDB" id="ToxoDB:TGP89_355200"/>